<accession>A0A1V2VWE8</accession>
<reference evidence="1 2" key="1">
    <citation type="submission" date="2016-08" db="EMBL/GenBank/DDBJ databases">
        <authorList>
            <person name="Seilhamer J.J."/>
        </authorList>
    </citation>
    <scope>NUCLEOTIDE SEQUENCE [LARGE SCALE GENOMIC DNA]</scope>
    <source>
        <strain evidence="1 2">VC14762</strain>
    </source>
</reference>
<dbReference type="OrthoDB" id="6065011at2"/>
<gene>
    <name evidence="1" type="ORF">A8E72_29380</name>
</gene>
<comment type="caution">
    <text evidence="1">The sequence shown here is derived from an EMBL/GenBank/DDBJ whole genome shotgun (WGS) entry which is preliminary data.</text>
</comment>
<name>A0A1V2VWE8_9BURK</name>
<dbReference type="AlphaFoldDB" id="A0A1V2VWE8"/>
<proteinExistence type="predicted"/>
<evidence type="ECO:0000313" key="1">
    <source>
        <dbReference type="EMBL" id="ONU77984.1"/>
    </source>
</evidence>
<protein>
    <submittedName>
        <fullName evidence="1">Uncharacterized protein</fullName>
    </submittedName>
</protein>
<dbReference type="Proteomes" id="UP000188543">
    <property type="component" value="Unassembled WGS sequence"/>
</dbReference>
<evidence type="ECO:0000313" key="2">
    <source>
        <dbReference type="Proteomes" id="UP000188543"/>
    </source>
</evidence>
<dbReference type="EMBL" id="MUTJ01000091">
    <property type="protein sequence ID" value="ONU77984.1"/>
    <property type="molecule type" value="Genomic_DNA"/>
</dbReference>
<dbReference type="RefSeq" id="WP_048988581.1">
    <property type="nucleotide sequence ID" value="NZ_CADETK010000009.1"/>
</dbReference>
<sequence length="67" mass="7451">MRIGPSLHDALASDGRKFRGALFRANARLSYRMDDDWNDAARWNITDMVVNPGARTGGKGWSRGTDV</sequence>
<organism evidence="1 2">
    <name type="scientific">Burkholderia cenocepacia</name>
    <dbReference type="NCBI Taxonomy" id="95486"/>
    <lineage>
        <taxon>Bacteria</taxon>
        <taxon>Pseudomonadati</taxon>
        <taxon>Pseudomonadota</taxon>
        <taxon>Betaproteobacteria</taxon>
        <taxon>Burkholderiales</taxon>
        <taxon>Burkholderiaceae</taxon>
        <taxon>Burkholderia</taxon>
        <taxon>Burkholderia cepacia complex</taxon>
    </lineage>
</organism>